<keyword evidence="1" id="KW-0677">Repeat</keyword>
<dbReference type="Pfam" id="PF24883">
    <property type="entry name" value="NPHP3_N"/>
    <property type="match status" value="1"/>
</dbReference>
<dbReference type="Proteomes" id="UP000663846">
    <property type="component" value="Unassembled WGS sequence"/>
</dbReference>
<feature type="domain" description="Nephrocystin 3-like N-terminal" evidence="2">
    <location>
        <begin position="217"/>
        <end position="284"/>
    </location>
</feature>
<dbReference type="EMBL" id="CAJMWS010000467">
    <property type="protein sequence ID" value="CAE6446033.1"/>
    <property type="molecule type" value="Genomic_DNA"/>
</dbReference>
<reference evidence="3" key="1">
    <citation type="submission" date="2021-01" db="EMBL/GenBank/DDBJ databases">
        <authorList>
            <person name="Kaushik A."/>
        </authorList>
    </citation>
    <scope>NUCLEOTIDE SEQUENCE</scope>
    <source>
        <strain evidence="3">AG1-1C</strain>
    </source>
</reference>
<comment type="caution">
    <text evidence="3">The sequence shown here is derived from an EMBL/GenBank/DDBJ whole genome shotgun (WGS) entry which is preliminary data.</text>
</comment>
<sequence length="309" mass="34926">MRQESPRPLTPMANVVRSTANLQIAPESISWKSDAWRAFGAALKALETAVGVFPPLKKAVSGWLVHAIHLRIAEDNQAEYDQIALDLADLAQTIQTHLPESKPRWMPYSIENAARSIGEQVVHIKQQQDRSTIGQVVRASDGETDILRCYRRVEHVFRGLQIDISLSIWDLTHEKWMDTKLKDLTPVREARYNGALSMEISRHGCTPGTHVKILDEAMHWTRNLDAAKIYWMNRMAGTGRTTIAYSLCERLEESEQLGACFFCSRSLPDCRDVNRIVPTIAYTMDPVAADYTQFSCGYVYFPQICAGID</sequence>
<evidence type="ECO:0000256" key="1">
    <source>
        <dbReference type="ARBA" id="ARBA00022737"/>
    </source>
</evidence>
<dbReference type="AlphaFoldDB" id="A0A8H3GEF0"/>
<evidence type="ECO:0000313" key="3">
    <source>
        <dbReference type="EMBL" id="CAE6446033.1"/>
    </source>
</evidence>
<evidence type="ECO:0000259" key="2">
    <source>
        <dbReference type="Pfam" id="PF24883"/>
    </source>
</evidence>
<gene>
    <name evidence="3" type="ORF">RDB_LOCUS138305</name>
</gene>
<evidence type="ECO:0000313" key="4">
    <source>
        <dbReference type="Proteomes" id="UP000663846"/>
    </source>
</evidence>
<proteinExistence type="predicted"/>
<organism evidence="3 4">
    <name type="scientific">Rhizoctonia solani</name>
    <dbReference type="NCBI Taxonomy" id="456999"/>
    <lineage>
        <taxon>Eukaryota</taxon>
        <taxon>Fungi</taxon>
        <taxon>Dikarya</taxon>
        <taxon>Basidiomycota</taxon>
        <taxon>Agaricomycotina</taxon>
        <taxon>Agaricomycetes</taxon>
        <taxon>Cantharellales</taxon>
        <taxon>Ceratobasidiaceae</taxon>
        <taxon>Rhizoctonia</taxon>
    </lineage>
</organism>
<name>A0A8H3GEF0_9AGAM</name>
<accession>A0A8H3GEF0</accession>
<protein>
    <recommendedName>
        <fullName evidence="2">Nephrocystin 3-like N-terminal domain-containing protein</fullName>
    </recommendedName>
</protein>
<dbReference type="InterPro" id="IPR056884">
    <property type="entry name" value="NPHP3-like_N"/>
</dbReference>